<accession>A0A5E8A4X7</accession>
<evidence type="ECO:0000256" key="1">
    <source>
        <dbReference type="SAM" id="MobiDB-lite"/>
    </source>
</evidence>
<feature type="compositionally biased region" description="Basic and acidic residues" evidence="1">
    <location>
        <begin position="77"/>
        <end position="91"/>
    </location>
</feature>
<name>A0A5E8A4X7_9SPHN</name>
<evidence type="ECO:0000313" key="2">
    <source>
        <dbReference type="EMBL" id="VVT26440.1"/>
    </source>
</evidence>
<proteinExistence type="predicted"/>
<evidence type="ECO:0000313" key="3">
    <source>
        <dbReference type="Proteomes" id="UP000326857"/>
    </source>
</evidence>
<feature type="region of interest" description="Disordered" evidence="1">
    <location>
        <begin position="75"/>
        <end position="119"/>
    </location>
</feature>
<sequence length="119" mass="13128">MAERSLYLPGNGRNLRINDAPLTESAVIDAAAFGRDRALIIWNYCKIRTGRARARQPVPPPASRSVEIARWYWPSADDSHRDRTDPRESSPRGRPPGIAPNGATPDVRNRQAVSLTVAA</sequence>
<protein>
    <submittedName>
        <fullName evidence="2">Uncharacterized protein</fullName>
    </submittedName>
</protein>
<dbReference type="Proteomes" id="UP000326857">
    <property type="component" value="Unassembled WGS sequence"/>
</dbReference>
<organism evidence="2 3">
    <name type="scientific">Sphingomonas aurantiaca</name>
    <dbReference type="NCBI Taxonomy" id="185949"/>
    <lineage>
        <taxon>Bacteria</taxon>
        <taxon>Pseudomonadati</taxon>
        <taxon>Pseudomonadota</taxon>
        <taxon>Alphaproteobacteria</taxon>
        <taxon>Sphingomonadales</taxon>
        <taxon>Sphingomonadaceae</taxon>
        <taxon>Sphingomonas</taxon>
    </lineage>
</organism>
<dbReference type="EMBL" id="CABVLI010000044">
    <property type="protein sequence ID" value="VVT26440.1"/>
    <property type="molecule type" value="Genomic_DNA"/>
</dbReference>
<dbReference type="AlphaFoldDB" id="A0A5E8A4X7"/>
<gene>
    <name evidence="2" type="ORF">SPHINGO391_490151</name>
</gene>
<reference evidence="2 3" key="1">
    <citation type="submission" date="2019-09" db="EMBL/GenBank/DDBJ databases">
        <authorList>
            <person name="Dittami M. S."/>
        </authorList>
    </citation>
    <scope>NUCLEOTIDE SEQUENCE [LARGE SCALE GENOMIC DNA]</scope>
    <source>
        <strain evidence="2">SPHINGO391</strain>
    </source>
</reference>